<evidence type="ECO:0000256" key="1">
    <source>
        <dbReference type="SAM" id="SignalP"/>
    </source>
</evidence>
<reference evidence="2" key="2">
    <citation type="journal article" date="2015" name="Fish Shellfish Immunol.">
        <title>Early steps in the European eel (Anguilla anguilla)-Vibrio vulnificus interaction in the gills: Role of the RtxA13 toxin.</title>
        <authorList>
            <person name="Callol A."/>
            <person name="Pajuelo D."/>
            <person name="Ebbesson L."/>
            <person name="Teles M."/>
            <person name="MacKenzie S."/>
            <person name="Amaro C."/>
        </authorList>
    </citation>
    <scope>NUCLEOTIDE SEQUENCE</scope>
</reference>
<protein>
    <submittedName>
        <fullName evidence="2">Uncharacterized protein</fullName>
    </submittedName>
</protein>
<name>A0A0E9TPR4_ANGAN</name>
<organism evidence="2">
    <name type="scientific">Anguilla anguilla</name>
    <name type="common">European freshwater eel</name>
    <name type="synonym">Muraena anguilla</name>
    <dbReference type="NCBI Taxonomy" id="7936"/>
    <lineage>
        <taxon>Eukaryota</taxon>
        <taxon>Metazoa</taxon>
        <taxon>Chordata</taxon>
        <taxon>Craniata</taxon>
        <taxon>Vertebrata</taxon>
        <taxon>Euteleostomi</taxon>
        <taxon>Actinopterygii</taxon>
        <taxon>Neopterygii</taxon>
        <taxon>Teleostei</taxon>
        <taxon>Anguilliformes</taxon>
        <taxon>Anguillidae</taxon>
        <taxon>Anguilla</taxon>
    </lineage>
</organism>
<dbReference type="AlphaFoldDB" id="A0A0E9TPR4"/>
<evidence type="ECO:0000313" key="2">
    <source>
        <dbReference type="EMBL" id="JAH55719.1"/>
    </source>
</evidence>
<dbReference type="EMBL" id="GBXM01052858">
    <property type="protein sequence ID" value="JAH55719.1"/>
    <property type="molecule type" value="Transcribed_RNA"/>
</dbReference>
<feature type="signal peptide" evidence="1">
    <location>
        <begin position="1"/>
        <end position="17"/>
    </location>
</feature>
<accession>A0A0E9TPR4</accession>
<proteinExistence type="predicted"/>
<reference evidence="2" key="1">
    <citation type="submission" date="2014-11" db="EMBL/GenBank/DDBJ databases">
        <authorList>
            <person name="Amaro Gonzalez C."/>
        </authorList>
    </citation>
    <scope>NUCLEOTIDE SEQUENCE</scope>
</reference>
<sequence>MATLWATALTLVTQSSTMPTWVPDSGTGVCL</sequence>
<feature type="chain" id="PRO_5002433136" evidence="1">
    <location>
        <begin position="18"/>
        <end position="31"/>
    </location>
</feature>
<keyword evidence="1" id="KW-0732">Signal</keyword>